<evidence type="ECO:0000313" key="8">
    <source>
        <dbReference type="Proteomes" id="UP001352852"/>
    </source>
</evidence>
<dbReference type="PROSITE" id="PS00018">
    <property type="entry name" value="EF_HAND_1"/>
    <property type="match status" value="1"/>
</dbReference>
<dbReference type="PANTHER" id="PTHR11639">
    <property type="entry name" value="S100 CALCIUM-BINDING PROTEIN"/>
    <property type="match status" value="1"/>
</dbReference>
<keyword evidence="2 5" id="KW-0479">Metal-binding</keyword>
<name>A0ABU7EDG9_9TELE</name>
<evidence type="ECO:0000256" key="3">
    <source>
        <dbReference type="ARBA" id="ARBA00022737"/>
    </source>
</evidence>
<feature type="non-terminal residue" evidence="7">
    <location>
        <position position="1"/>
    </location>
</feature>
<evidence type="ECO:0000256" key="2">
    <source>
        <dbReference type="ARBA" id="ARBA00022723"/>
    </source>
</evidence>
<evidence type="ECO:0000256" key="1">
    <source>
        <dbReference type="ARBA" id="ARBA00007323"/>
    </source>
</evidence>
<accession>A0ABU7EDG9</accession>
<dbReference type="EMBL" id="JAHUTJ010052837">
    <property type="protein sequence ID" value="MED6285312.1"/>
    <property type="molecule type" value="Genomic_DNA"/>
</dbReference>
<keyword evidence="3" id="KW-0677">Repeat</keyword>
<dbReference type="Pfam" id="PF01023">
    <property type="entry name" value="S_100"/>
    <property type="match status" value="1"/>
</dbReference>
<organism evidence="7 8">
    <name type="scientific">Characodon lateralis</name>
    <dbReference type="NCBI Taxonomy" id="208331"/>
    <lineage>
        <taxon>Eukaryota</taxon>
        <taxon>Metazoa</taxon>
        <taxon>Chordata</taxon>
        <taxon>Craniata</taxon>
        <taxon>Vertebrata</taxon>
        <taxon>Euteleostomi</taxon>
        <taxon>Actinopterygii</taxon>
        <taxon>Neopterygii</taxon>
        <taxon>Teleostei</taxon>
        <taxon>Neoteleostei</taxon>
        <taxon>Acanthomorphata</taxon>
        <taxon>Ovalentaria</taxon>
        <taxon>Atherinomorphae</taxon>
        <taxon>Cyprinodontiformes</taxon>
        <taxon>Goodeidae</taxon>
        <taxon>Characodon</taxon>
    </lineage>
</organism>
<dbReference type="SMART" id="SM01394">
    <property type="entry name" value="S_100"/>
    <property type="match status" value="1"/>
</dbReference>
<dbReference type="InterPro" id="IPR011992">
    <property type="entry name" value="EF-hand-dom_pair"/>
</dbReference>
<evidence type="ECO:0000256" key="4">
    <source>
        <dbReference type="ARBA" id="ARBA00022837"/>
    </source>
</evidence>
<dbReference type="PROSITE" id="PS00303">
    <property type="entry name" value="S100_CABP"/>
    <property type="match status" value="1"/>
</dbReference>
<proteinExistence type="inferred from homology"/>
<reference evidence="7 8" key="1">
    <citation type="submission" date="2021-06" db="EMBL/GenBank/DDBJ databases">
        <authorList>
            <person name="Palmer J.M."/>
        </authorList>
    </citation>
    <scope>NUCLEOTIDE SEQUENCE [LARGE SCALE GENOMIC DNA]</scope>
    <source>
        <strain evidence="7 8">CL_MEX2019</strain>
        <tissue evidence="7">Muscle</tissue>
    </source>
</reference>
<dbReference type="SUPFAM" id="SSF47473">
    <property type="entry name" value="EF-hand"/>
    <property type="match status" value="1"/>
</dbReference>
<keyword evidence="4 5" id="KW-0106">Calcium</keyword>
<dbReference type="PROSITE" id="PS50222">
    <property type="entry name" value="EF_HAND_2"/>
    <property type="match status" value="1"/>
</dbReference>
<dbReference type="Pfam" id="PF00036">
    <property type="entry name" value="EF-hand_1"/>
    <property type="match status" value="1"/>
</dbReference>
<comment type="similarity">
    <text evidence="1 5">Belongs to the S-100 family.</text>
</comment>
<evidence type="ECO:0000313" key="7">
    <source>
        <dbReference type="EMBL" id="MED6285312.1"/>
    </source>
</evidence>
<dbReference type="Proteomes" id="UP001352852">
    <property type="component" value="Unassembled WGS sequence"/>
</dbReference>
<gene>
    <name evidence="7" type="ORF">CHARACLAT_028003</name>
</gene>
<dbReference type="InterPro" id="IPR002048">
    <property type="entry name" value="EF_hand_dom"/>
</dbReference>
<dbReference type="InterPro" id="IPR013787">
    <property type="entry name" value="S100_Ca-bd_sub"/>
</dbReference>
<evidence type="ECO:0000256" key="5">
    <source>
        <dbReference type="RuleBase" id="RU361184"/>
    </source>
</evidence>
<evidence type="ECO:0000259" key="6">
    <source>
        <dbReference type="PROSITE" id="PS50222"/>
    </source>
</evidence>
<dbReference type="CDD" id="cd00213">
    <property type="entry name" value="S-100"/>
    <property type="match status" value="1"/>
</dbReference>
<dbReference type="PANTHER" id="PTHR11639:SF118">
    <property type="entry name" value="PROTEIN S100"/>
    <property type="match status" value="1"/>
</dbReference>
<dbReference type="InterPro" id="IPR001751">
    <property type="entry name" value="S100/CaBP7/8-like_CS"/>
</dbReference>
<protein>
    <recommendedName>
        <fullName evidence="5">Protein S100</fullName>
    </recommendedName>
    <alternativeName>
        <fullName evidence="5">S100 calcium-binding protein</fullName>
    </alternativeName>
</protein>
<dbReference type="InterPro" id="IPR034325">
    <property type="entry name" value="S-100_dom"/>
</dbReference>
<dbReference type="Gene3D" id="1.10.238.10">
    <property type="entry name" value="EF-hand"/>
    <property type="match status" value="1"/>
</dbReference>
<sequence length="95" mass="10400">LNNSSIQTATMSGIMSAIAILKKTFDKYAGDDKDKATLSKMELANLLKTELPGAGGDKQAEVDEYFKMLDEDKDGLVDFKEYIVFVATLAMILNS</sequence>
<feature type="domain" description="EF-hand" evidence="6">
    <location>
        <begin position="57"/>
        <end position="92"/>
    </location>
</feature>
<comment type="caution">
    <text evidence="7">The sequence shown here is derived from an EMBL/GenBank/DDBJ whole genome shotgun (WGS) entry which is preliminary data.</text>
</comment>
<dbReference type="SMART" id="SM00054">
    <property type="entry name" value="EFh"/>
    <property type="match status" value="1"/>
</dbReference>
<keyword evidence="8" id="KW-1185">Reference proteome</keyword>
<dbReference type="InterPro" id="IPR018247">
    <property type="entry name" value="EF_Hand_1_Ca_BS"/>
</dbReference>